<organism evidence="1 2">
    <name type="scientific">Planotetraspora phitsanulokensis</name>
    <dbReference type="NCBI Taxonomy" id="575192"/>
    <lineage>
        <taxon>Bacteria</taxon>
        <taxon>Bacillati</taxon>
        <taxon>Actinomycetota</taxon>
        <taxon>Actinomycetes</taxon>
        <taxon>Streptosporangiales</taxon>
        <taxon>Streptosporangiaceae</taxon>
        <taxon>Planotetraspora</taxon>
    </lineage>
</organism>
<accession>A0A8J3XNJ0</accession>
<gene>
    <name evidence="1" type="ORF">Pph01_78910</name>
</gene>
<keyword evidence="2" id="KW-1185">Reference proteome</keyword>
<protein>
    <submittedName>
        <fullName evidence="1">Uncharacterized protein</fullName>
    </submittedName>
</protein>
<dbReference type="AlphaFoldDB" id="A0A8J3XNJ0"/>
<comment type="caution">
    <text evidence="1">The sequence shown here is derived from an EMBL/GenBank/DDBJ whole genome shotgun (WGS) entry which is preliminary data.</text>
</comment>
<dbReference type="InterPro" id="IPR046053">
    <property type="entry name" value="DUF6011"/>
</dbReference>
<dbReference type="Proteomes" id="UP000622547">
    <property type="component" value="Unassembled WGS sequence"/>
</dbReference>
<evidence type="ECO:0000313" key="1">
    <source>
        <dbReference type="EMBL" id="GII42888.1"/>
    </source>
</evidence>
<name>A0A8J3XNJ0_9ACTN</name>
<evidence type="ECO:0000313" key="2">
    <source>
        <dbReference type="Proteomes" id="UP000622547"/>
    </source>
</evidence>
<dbReference type="Pfam" id="PF19474">
    <property type="entry name" value="DUF6011"/>
    <property type="match status" value="1"/>
</dbReference>
<dbReference type="EMBL" id="BOOP01000048">
    <property type="protein sequence ID" value="GII42888.1"/>
    <property type="molecule type" value="Genomic_DNA"/>
</dbReference>
<dbReference type="RefSeq" id="WP_204078301.1">
    <property type="nucleotide sequence ID" value="NZ_BOOP01000048.1"/>
</dbReference>
<reference evidence="1 2" key="1">
    <citation type="submission" date="2021-01" db="EMBL/GenBank/DDBJ databases">
        <title>Whole genome shotgun sequence of Planotetraspora phitsanulokensis NBRC 104273.</title>
        <authorList>
            <person name="Komaki H."/>
            <person name="Tamura T."/>
        </authorList>
    </citation>
    <scope>NUCLEOTIDE SEQUENCE [LARGE SCALE GENOMIC DNA]</scope>
    <source>
        <strain evidence="1 2">NBRC 104273</strain>
    </source>
</reference>
<proteinExistence type="predicted"/>
<sequence length="107" mass="11738">MSTTSPTATTVEPGVYKKNGEIYELKKARSGHLRAKKIRVVGKKVRRYASFIKPAEFTPSDKITLDDASGFGQEYGICCCCFRLLTDPVSVKDGIGPVCKAKYFPGL</sequence>